<organism evidence="1 3">
    <name type="scientific">Zancudomyces culisetae</name>
    <name type="common">Gut fungus</name>
    <name type="synonym">Smittium culisetae</name>
    <dbReference type="NCBI Taxonomy" id="1213189"/>
    <lineage>
        <taxon>Eukaryota</taxon>
        <taxon>Fungi</taxon>
        <taxon>Fungi incertae sedis</taxon>
        <taxon>Zoopagomycota</taxon>
        <taxon>Kickxellomycotina</taxon>
        <taxon>Harpellomycetes</taxon>
        <taxon>Harpellales</taxon>
        <taxon>Legeriomycetaceae</taxon>
        <taxon>Zancudomyces</taxon>
    </lineage>
</organism>
<evidence type="ECO:0000313" key="2">
    <source>
        <dbReference type="EMBL" id="OMH85358.1"/>
    </source>
</evidence>
<name>A0A1R1PJV6_ZANCU</name>
<protein>
    <submittedName>
        <fullName evidence="1">Uncharacterized protein</fullName>
    </submittedName>
</protein>
<dbReference type="AlphaFoldDB" id="A0A1R1PJV6"/>
<comment type="caution">
    <text evidence="1">The sequence shown here is derived from an EMBL/GenBank/DDBJ whole genome shotgun (WGS) entry which is preliminary data.</text>
</comment>
<keyword evidence="3" id="KW-1185">Reference proteome</keyword>
<dbReference type="EMBL" id="LSSK01000093">
    <property type="protein sequence ID" value="OMH85358.1"/>
    <property type="molecule type" value="Genomic_DNA"/>
</dbReference>
<reference evidence="1" key="1">
    <citation type="submission" date="2017-01" db="EMBL/GenBank/DDBJ databases">
        <authorList>
            <person name="Mah S.A."/>
            <person name="Swanson W.J."/>
            <person name="Moy G.W."/>
            <person name="Vacquier V.D."/>
        </authorList>
    </citation>
    <scope>NUCLEOTIDE SEQUENCE [LARGE SCALE GENOMIC DNA]</scope>
    <source>
        <strain evidence="1">COL-18-3</strain>
    </source>
</reference>
<proteinExistence type="predicted"/>
<reference evidence="3" key="2">
    <citation type="submission" date="2017-01" db="EMBL/GenBank/DDBJ databases">
        <authorList>
            <person name="Wang Y."/>
            <person name="White M."/>
            <person name="Kvist S."/>
            <person name="Moncalvo J.-M."/>
        </authorList>
    </citation>
    <scope>NUCLEOTIDE SEQUENCE [LARGE SCALE GENOMIC DNA]</scope>
    <source>
        <strain evidence="3">COL-18-3</strain>
    </source>
</reference>
<dbReference type="EMBL" id="LSSK01000944">
    <property type="protein sequence ID" value="OMH81248.1"/>
    <property type="molecule type" value="Genomic_DNA"/>
</dbReference>
<gene>
    <name evidence="2" type="ORF">AX774_g1113</name>
    <name evidence="1" type="ORF">AX774_g5293</name>
</gene>
<evidence type="ECO:0000313" key="1">
    <source>
        <dbReference type="EMBL" id="OMH81248.1"/>
    </source>
</evidence>
<dbReference type="Proteomes" id="UP000188320">
    <property type="component" value="Unassembled WGS sequence"/>
</dbReference>
<sequence length="219" mass="25744">MDLNFVCHSDSYLSDSEHTNFDTQYALAGRDERESSNFDDYRSWNNETGFEGYSDRNLNETYNYQRNSPENTCYDYFGNSRPGTTSRGGIEQEEYRNSEFFMASSTPYTSHTGFDQTSDSDVNSGRYTTELYDVLGKCDEISTFAESYLSEEQRECVSQHQPSDEIVDEMMKNSYEILDVFMKIRHEKFKTDQDTDPMEYIRKRRTNILPRNSVRTQKM</sequence>
<accession>A0A1R1PJV6</accession>
<evidence type="ECO:0000313" key="3">
    <source>
        <dbReference type="Proteomes" id="UP000188320"/>
    </source>
</evidence>